<feature type="transmembrane region" description="Helical" evidence="2">
    <location>
        <begin position="715"/>
        <end position="741"/>
    </location>
</feature>
<feature type="chain" id="PRO_5045360140" evidence="3">
    <location>
        <begin position="19"/>
        <end position="927"/>
    </location>
</feature>
<feature type="transmembrane region" description="Helical" evidence="2">
    <location>
        <begin position="645"/>
        <end position="664"/>
    </location>
</feature>
<organism evidence="4 5">
    <name type="scientific">Porites evermanni</name>
    <dbReference type="NCBI Taxonomy" id="104178"/>
    <lineage>
        <taxon>Eukaryota</taxon>
        <taxon>Metazoa</taxon>
        <taxon>Cnidaria</taxon>
        <taxon>Anthozoa</taxon>
        <taxon>Hexacorallia</taxon>
        <taxon>Scleractinia</taxon>
        <taxon>Fungiina</taxon>
        <taxon>Poritidae</taxon>
        <taxon>Porites</taxon>
    </lineage>
</organism>
<keyword evidence="2" id="KW-0812">Transmembrane</keyword>
<feature type="transmembrane region" description="Helical" evidence="2">
    <location>
        <begin position="670"/>
        <end position="695"/>
    </location>
</feature>
<accession>A0ABN8M8K2</accession>
<evidence type="ECO:0000313" key="4">
    <source>
        <dbReference type="EMBL" id="CAH3025107.1"/>
    </source>
</evidence>
<feature type="transmembrane region" description="Helical" evidence="2">
    <location>
        <begin position="563"/>
        <end position="584"/>
    </location>
</feature>
<proteinExistence type="predicted"/>
<dbReference type="Proteomes" id="UP001159427">
    <property type="component" value="Unassembled WGS sequence"/>
</dbReference>
<keyword evidence="2" id="KW-1133">Transmembrane helix</keyword>
<gene>
    <name evidence="4" type="ORF">PEVE_00025048</name>
</gene>
<feature type="compositionally biased region" description="Basic and acidic residues" evidence="1">
    <location>
        <begin position="388"/>
        <end position="399"/>
    </location>
</feature>
<feature type="region of interest" description="Disordered" evidence="1">
    <location>
        <begin position="388"/>
        <end position="409"/>
    </location>
</feature>
<dbReference type="EMBL" id="CALNXI010000336">
    <property type="protein sequence ID" value="CAH3025107.1"/>
    <property type="molecule type" value="Genomic_DNA"/>
</dbReference>
<protein>
    <submittedName>
        <fullName evidence="4">Uncharacterized protein</fullName>
    </submittedName>
</protein>
<evidence type="ECO:0000313" key="5">
    <source>
        <dbReference type="Proteomes" id="UP001159427"/>
    </source>
</evidence>
<reference evidence="4 5" key="1">
    <citation type="submission" date="2022-05" db="EMBL/GenBank/DDBJ databases">
        <authorList>
            <consortium name="Genoscope - CEA"/>
            <person name="William W."/>
        </authorList>
    </citation>
    <scope>NUCLEOTIDE SEQUENCE [LARGE SCALE GENOMIC DNA]</scope>
</reference>
<evidence type="ECO:0000256" key="1">
    <source>
        <dbReference type="SAM" id="MobiDB-lite"/>
    </source>
</evidence>
<evidence type="ECO:0000256" key="2">
    <source>
        <dbReference type="SAM" id="Phobius"/>
    </source>
</evidence>
<comment type="caution">
    <text evidence="4">The sequence shown here is derived from an EMBL/GenBank/DDBJ whole genome shotgun (WGS) entry which is preliminary data.</text>
</comment>
<evidence type="ECO:0000256" key="3">
    <source>
        <dbReference type="SAM" id="SignalP"/>
    </source>
</evidence>
<feature type="transmembrane region" description="Helical" evidence="2">
    <location>
        <begin position="834"/>
        <end position="851"/>
    </location>
</feature>
<feature type="signal peptide" evidence="3">
    <location>
        <begin position="1"/>
        <end position="18"/>
    </location>
</feature>
<feature type="transmembrane region" description="Helical" evidence="2">
    <location>
        <begin position="747"/>
        <end position="766"/>
    </location>
</feature>
<name>A0ABN8M8K2_9CNID</name>
<keyword evidence="5" id="KW-1185">Reference proteome</keyword>
<sequence>MAIYTVFLFAVCLSATSAVQKPCGVGQCKLVLVGQNPHVKFQRLASEEGVRLVYFNLEIGNNSVHPLESSERFLAKWWIWAKTIREPMLLMTDDAHDIYSLGLLRRQKRYMTVQLEEQPTGCLSSLNASCQDNVVGEMLLGNFTSLSPGNRLPSEDCVCTFHKKRFSREGWETLCCSAQENTDKNDTVYRCGNAPKNGWFVKLFYSISFFLQLILVLYGPAIPLLLPDWIFNLQHECNKEKSSVRETAEIQQTVELEDDTDNQVTPINLQDRTVLRDPEENDDSQNELDSGYRQVTPINQQDGTVLIDPEENDDSQNELDSGYRQVTPINQQDGTELIDLEENDDSQNELDSGYGQNNNQENDSVSLEEFDSRCKALLDAENEFEFKIPHERDKEKKEQPASNLVGPRQVSPIEHQDIEMTDITQTSQQAPGQFIEDIIDVYSDSSEETDSKLEENSSTHHKYHELSNEIPVEDDSLIISALLRYFIKELPQIQVNFNLKLFFFIFVVFPIFLYLKLAVACFYNLEYYQEVSRKSHQHCADDGQFLAICSSALFVDFGRQWKLTVFGTTVLFFCVLLLVVLPFIRPKDLLPPLGPFIFEQLKEQRKRVFHFTFYMLHRYMGLLKTSLMKLSLSCRTGKSRRRRAFRFMCDFLSIFPKFLIGATLSFASILIFLIGLFVIFTMFSPFTSFLTFFLLKKLTIISKSIFKATIFITSLILVLQASVAFIMTIFFLTIVGLVLNYEFVSPYVVFISVVAANTYLCYSNLLSRYREVKGMISKHWEEETKDLSWIKCRNNGTIPKELFWSVCGNEWDFKESEMQILPLTTEIFFMFRDMALVVFFLCLFFFAVIAFETMEEMSALVSTFFVFISGVIPTLIFKRFTRKKQFSGWDKIKIDNKIKEAVRKYALSKMEEIPYPYEASEPPTACL</sequence>
<keyword evidence="2" id="KW-0472">Membrane</keyword>
<feature type="transmembrane region" description="Helical" evidence="2">
    <location>
        <begin position="501"/>
        <end position="525"/>
    </location>
</feature>
<feature type="transmembrane region" description="Helical" evidence="2">
    <location>
        <begin position="857"/>
        <end position="877"/>
    </location>
</feature>
<keyword evidence="3" id="KW-0732">Signal</keyword>